<reference evidence="2 3" key="1">
    <citation type="journal article" date="2012" name="BMC Genomics">
        <title>Comparative genomics of the white-rot fungi, Phanerochaete carnosa and P. chrysosporium, to elucidate the genetic basis of the distinct wood types they colonize.</title>
        <authorList>
            <person name="Suzuki H."/>
            <person name="MacDonald J."/>
            <person name="Syed K."/>
            <person name="Salamov A."/>
            <person name="Hori C."/>
            <person name="Aerts A."/>
            <person name="Henrissat B."/>
            <person name="Wiebenga A."/>
            <person name="vanKuyk P.A."/>
            <person name="Barry K."/>
            <person name="Lindquist E."/>
            <person name="LaButti K."/>
            <person name="Lapidus A."/>
            <person name="Lucas S."/>
            <person name="Coutinho P."/>
            <person name="Gong Y."/>
            <person name="Samejima M."/>
            <person name="Mahadevan R."/>
            <person name="Abou-Zaid M."/>
            <person name="de Vries R.P."/>
            <person name="Igarashi K."/>
            <person name="Yadav J.S."/>
            <person name="Grigoriev I.V."/>
            <person name="Master E.R."/>
        </authorList>
    </citation>
    <scope>NUCLEOTIDE SEQUENCE [LARGE SCALE GENOMIC DNA]</scope>
    <source>
        <strain evidence="2 3">HHB-10118-sp</strain>
    </source>
</reference>
<dbReference type="KEGG" id="pco:PHACADRAFT_261178"/>
<evidence type="ECO:0000256" key="1">
    <source>
        <dbReference type="SAM" id="MobiDB-lite"/>
    </source>
</evidence>
<accession>K5W142</accession>
<sequence length="71" mass="8165">MGKKAAKATRKFAATGQLKKTIQQRRKVQDFKRKAERRKAGRKGKEREDLVPAEDEEQEHGVEETSGKWVV</sequence>
<dbReference type="STRING" id="650164.K5W142"/>
<feature type="region of interest" description="Disordered" evidence="1">
    <location>
        <begin position="17"/>
        <end position="71"/>
    </location>
</feature>
<feature type="compositionally biased region" description="Basic and acidic residues" evidence="1">
    <location>
        <begin position="59"/>
        <end position="71"/>
    </location>
</feature>
<gene>
    <name evidence="2" type="ORF">PHACADRAFT_261178</name>
</gene>
<organism evidence="2 3">
    <name type="scientific">Phanerochaete carnosa (strain HHB-10118-sp)</name>
    <name type="common">White-rot fungus</name>
    <name type="synonym">Peniophora carnosa</name>
    <dbReference type="NCBI Taxonomy" id="650164"/>
    <lineage>
        <taxon>Eukaryota</taxon>
        <taxon>Fungi</taxon>
        <taxon>Dikarya</taxon>
        <taxon>Basidiomycota</taxon>
        <taxon>Agaricomycotina</taxon>
        <taxon>Agaricomycetes</taxon>
        <taxon>Polyporales</taxon>
        <taxon>Phanerochaetaceae</taxon>
        <taxon>Phanerochaete</taxon>
    </lineage>
</organism>
<dbReference type="InParanoid" id="K5W142"/>
<dbReference type="GeneID" id="18917908"/>
<dbReference type="HOGENOM" id="CLU_2740873_0_0_1"/>
<name>K5W142_PHACS</name>
<protein>
    <submittedName>
        <fullName evidence="2">Uncharacterized protein</fullName>
    </submittedName>
</protein>
<dbReference type="EMBL" id="JH930475">
    <property type="protein sequence ID" value="EKM52619.1"/>
    <property type="molecule type" value="Genomic_DNA"/>
</dbReference>
<dbReference type="Proteomes" id="UP000008370">
    <property type="component" value="Unassembled WGS sequence"/>
</dbReference>
<dbReference type="RefSeq" id="XP_007398960.1">
    <property type="nucleotide sequence ID" value="XM_007398898.1"/>
</dbReference>
<evidence type="ECO:0000313" key="3">
    <source>
        <dbReference type="Proteomes" id="UP000008370"/>
    </source>
</evidence>
<proteinExistence type="predicted"/>
<dbReference type="AlphaFoldDB" id="K5W142"/>
<keyword evidence="3" id="KW-1185">Reference proteome</keyword>
<evidence type="ECO:0000313" key="2">
    <source>
        <dbReference type="EMBL" id="EKM52619.1"/>
    </source>
</evidence>